<proteinExistence type="predicted"/>
<evidence type="ECO:0000313" key="3">
    <source>
        <dbReference type="Proteomes" id="UP001497623"/>
    </source>
</evidence>
<comment type="caution">
    <text evidence="2">The sequence shown here is derived from an EMBL/GenBank/DDBJ whole genome shotgun (WGS) entry which is preliminary data.</text>
</comment>
<gene>
    <name evidence="2" type="ORF">MNOR_LOCUS26720</name>
</gene>
<accession>A0AAV2RLF0</accession>
<sequence length="179" mass="19739">DRNCCLPSTLADEELSWLPDPILTSDGEHFKPYSEVKGSETTEDDRPSLKSKVSSKTKPQKDNEPPSKKIRQEIIHEDDDNVIASVPNFADSSMCTGQNARAVATCTECRKPRVVYSRTALSETHRVTLAILLSEFDYTCGAPLTPPDSSLYSRVMTKANLQCGVVVEMSYYSTTANIG</sequence>
<feature type="region of interest" description="Disordered" evidence="1">
    <location>
        <begin position="22"/>
        <end position="68"/>
    </location>
</feature>
<evidence type="ECO:0000313" key="2">
    <source>
        <dbReference type="EMBL" id="CAL4131250.1"/>
    </source>
</evidence>
<evidence type="ECO:0000256" key="1">
    <source>
        <dbReference type="SAM" id="MobiDB-lite"/>
    </source>
</evidence>
<name>A0AAV2RLF0_MEGNR</name>
<protein>
    <submittedName>
        <fullName evidence="2">Uncharacterized protein</fullName>
    </submittedName>
</protein>
<dbReference type="AlphaFoldDB" id="A0AAV2RLF0"/>
<feature type="non-terminal residue" evidence="2">
    <location>
        <position position="1"/>
    </location>
</feature>
<dbReference type="Proteomes" id="UP001497623">
    <property type="component" value="Unassembled WGS sequence"/>
</dbReference>
<feature type="compositionally biased region" description="Basic and acidic residues" evidence="1">
    <location>
        <begin position="59"/>
        <end position="68"/>
    </location>
</feature>
<feature type="non-terminal residue" evidence="2">
    <location>
        <position position="179"/>
    </location>
</feature>
<keyword evidence="3" id="KW-1185">Reference proteome</keyword>
<dbReference type="EMBL" id="CAXKWB010027068">
    <property type="protein sequence ID" value="CAL4131250.1"/>
    <property type="molecule type" value="Genomic_DNA"/>
</dbReference>
<feature type="compositionally biased region" description="Basic and acidic residues" evidence="1">
    <location>
        <begin position="26"/>
        <end position="48"/>
    </location>
</feature>
<reference evidence="2 3" key="1">
    <citation type="submission" date="2024-05" db="EMBL/GenBank/DDBJ databases">
        <authorList>
            <person name="Wallberg A."/>
        </authorList>
    </citation>
    <scope>NUCLEOTIDE SEQUENCE [LARGE SCALE GENOMIC DNA]</scope>
</reference>
<organism evidence="2 3">
    <name type="scientific">Meganyctiphanes norvegica</name>
    <name type="common">Northern krill</name>
    <name type="synonym">Thysanopoda norvegica</name>
    <dbReference type="NCBI Taxonomy" id="48144"/>
    <lineage>
        <taxon>Eukaryota</taxon>
        <taxon>Metazoa</taxon>
        <taxon>Ecdysozoa</taxon>
        <taxon>Arthropoda</taxon>
        <taxon>Crustacea</taxon>
        <taxon>Multicrustacea</taxon>
        <taxon>Malacostraca</taxon>
        <taxon>Eumalacostraca</taxon>
        <taxon>Eucarida</taxon>
        <taxon>Euphausiacea</taxon>
        <taxon>Euphausiidae</taxon>
        <taxon>Meganyctiphanes</taxon>
    </lineage>
</organism>